<keyword evidence="3" id="KW-1185">Reference proteome</keyword>
<evidence type="ECO:0000313" key="3">
    <source>
        <dbReference type="Proteomes" id="UP000437748"/>
    </source>
</evidence>
<name>A0A6N6VQ26_9BACT</name>
<dbReference type="GO" id="GO:0120147">
    <property type="term" value="F:formylglycine-generating oxidase activity"/>
    <property type="evidence" value="ECO:0007669"/>
    <property type="project" value="TreeGrafter"/>
</dbReference>
<dbReference type="PANTHER" id="PTHR23150">
    <property type="entry name" value="SULFATASE MODIFYING FACTOR 1, 2"/>
    <property type="match status" value="1"/>
</dbReference>
<dbReference type="InterPro" id="IPR016187">
    <property type="entry name" value="CTDL_fold"/>
</dbReference>
<gene>
    <name evidence="2" type="ORF">GCL60_10925</name>
</gene>
<dbReference type="Pfam" id="PF03781">
    <property type="entry name" value="FGE-sulfatase"/>
    <property type="match status" value="1"/>
</dbReference>
<protein>
    <submittedName>
        <fullName evidence="2">SUMF1/EgtB/PvdO family nonheme iron enzyme</fullName>
    </submittedName>
</protein>
<reference evidence="2 3" key="1">
    <citation type="submission" date="2019-10" db="EMBL/GenBank/DDBJ databases">
        <title>New species of Slilvanegrellaceae.</title>
        <authorList>
            <person name="Pitt A."/>
            <person name="Hahn M.W."/>
        </authorList>
    </citation>
    <scope>NUCLEOTIDE SEQUENCE [LARGE SCALE GENOMIC DNA]</scope>
    <source>
        <strain evidence="2 3">SP-Ram-0.45-NSY-1</strain>
    </source>
</reference>
<accession>A0A6N6VQ26</accession>
<dbReference type="InterPro" id="IPR042095">
    <property type="entry name" value="SUMF_sf"/>
</dbReference>
<comment type="caution">
    <text evidence="2">The sequence shown here is derived from an EMBL/GenBank/DDBJ whole genome shotgun (WGS) entry which is preliminary data.</text>
</comment>
<dbReference type="Gene3D" id="3.90.1580.10">
    <property type="entry name" value="paralog of FGE (formylglycine-generating enzyme)"/>
    <property type="match status" value="1"/>
</dbReference>
<evidence type="ECO:0000259" key="1">
    <source>
        <dbReference type="Pfam" id="PF03781"/>
    </source>
</evidence>
<dbReference type="PANTHER" id="PTHR23150:SF19">
    <property type="entry name" value="FORMYLGLYCINE-GENERATING ENZYME"/>
    <property type="match status" value="1"/>
</dbReference>
<dbReference type="InterPro" id="IPR005532">
    <property type="entry name" value="SUMF_dom"/>
</dbReference>
<sequence length="335" mass="39267">MMEIYMKLNNNELSKINLNSARKNMDIENIFVSDKYLECYENYKEFFPNKIQIFLEYSENIEISLNERIKFASILSLLGDPRIQTMNPKMEKIPSATINIGLNYESLNDVYENYKYLGVEKEWIEKECPKHSIEIDTFFAGKYLVTNFEYLCFLKENPLAELPTSWDLGLYPIHKSNHPVYTISLNSAYEYIKWLNTKTNEKYRLLSEYEWEYLASNGKMFEFPWGNQFNKNYCNTLEAKYYSTTPVGVFTEGNNEFGICDLAGNVEEYVSNSYFVYPNGKLILDDLYKITNSPYPMTRGGSFTRSCDLARSKRRHGYFPGEIYVIGFRLAKDGV</sequence>
<organism evidence="2 3">
    <name type="scientific">Silvanigrella paludirubra</name>
    <dbReference type="NCBI Taxonomy" id="2499159"/>
    <lineage>
        <taxon>Bacteria</taxon>
        <taxon>Pseudomonadati</taxon>
        <taxon>Bdellovibrionota</taxon>
        <taxon>Oligoflexia</taxon>
        <taxon>Silvanigrellales</taxon>
        <taxon>Silvanigrellaceae</taxon>
        <taxon>Silvanigrella</taxon>
    </lineage>
</organism>
<proteinExistence type="predicted"/>
<dbReference type="SUPFAM" id="SSF56436">
    <property type="entry name" value="C-type lectin-like"/>
    <property type="match status" value="1"/>
</dbReference>
<dbReference type="AlphaFoldDB" id="A0A6N6VQ26"/>
<feature type="domain" description="Sulfatase-modifying factor enzyme-like" evidence="1">
    <location>
        <begin position="118"/>
        <end position="332"/>
    </location>
</feature>
<dbReference type="Proteomes" id="UP000437748">
    <property type="component" value="Unassembled WGS sequence"/>
</dbReference>
<dbReference type="InterPro" id="IPR051043">
    <property type="entry name" value="Sulfatase_Mod_Factor_Kinase"/>
</dbReference>
<dbReference type="EMBL" id="WFLM01000004">
    <property type="protein sequence ID" value="KAB8037679.1"/>
    <property type="molecule type" value="Genomic_DNA"/>
</dbReference>
<evidence type="ECO:0000313" key="2">
    <source>
        <dbReference type="EMBL" id="KAB8037679.1"/>
    </source>
</evidence>